<evidence type="ECO:0000259" key="9">
    <source>
        <dbReference type="PROSITE" id="PS01124"/>
    </source>
</evidence>
<evidence type="ECO:0000256" key="7">
    <source>
        <dbReference type="ARBA" id="ARBA00023163"/>
    </source>
</evidence>
<dbReference type="Pfam" id="PF12833">
    <property type="entry name" value="HTH_18"/>
    <property type="match status" value="1"/>
</dbReference>
<feature type="domain" description="Response regulatory" evidence="10">
    <location>
        <begin position="3"/>
        <end position="120"/>
    </location>
</feature>
<keyword evidence="6" id="KW-0238">DNA-binding</keyword>
<dbReference type="Pfam" id="PF17853">
    <property type="entry name" value="GGDEF_2"/>
    <property type="match status" value="1"/>
</dbReference>
<dbReference type="SUPFAM" id="SSF46689">
    <property type="entry name" value="Homeodomain-like"/>
    <property type="match status" value="2"/>
</dbReference>
<dbReference type="RefSeq" id="WP_219873556.1">
    <property type="nucleotide sequence ID" value="NZ_JAHZIJ010000012.1"/>
</dbReference>
<organism evidence="11 12">
    <name type="scientific">Paenibacillus oenotherae</name>
    <dbReference type="NCBI Taxonomy" id="1435645"/>
    <lineage>
        <taxon>Bacteria</taxon>
        <taxon>Bacillati</taxon>
        <taxon>Bacillota</taxon>
        <taxon>Bacilli</taxon>
        <taxon>Bacillales</taxon>
        <taxon>Paenibacillaceae</taxon>
        <taxon>Paenibacillus</taxon>
    </lineage>
</organism>
<dbReference type="InterPro" id="IPR018060">
    <property type="entry name" value="HTH_AraC"/>
</dbReference>
<accession>A0ABS7D8Q1</accession>
<keyword evidence="2" id="KW-0963">Cytoplasm</keyword>
<keyword evidence="4" id="KW-0902">Two-component regulatory system</keyword>
<dbReference type="PROSITE" id="PS50110">
    <property type="entry name" value="RESPONSE_REGULATORY"/>
    <property type="match status" value="1"/>
</dbReference>
<dbReference type="PROSITE" id="PS00041">
    <property type="entry name" value="HTH_ARAC_FAMILY_1"/>
    <property type="match status" value="1"/>
</dbReference>
<dbReference type="PANTHER" id="PTHR42713">
    <property type="entry name" value="HISTIDINE KINASE-RELATED"/>
    <property type="match status" value="1"/>
</dbReference>
<evidence type="ECO:0000259" key="10">
    <source>
        <dbReference type="PROSITE" id="PS50110"/>
    </source>
</evidence>
<dbReference type="SMART" id="SM00448">
    <property type="entry name" value="REC"/>
    <property type="match status" value="1"/>
</dbReference>
<dbReference type="Proteomes" id="UP000812277">
    <property type="component" value="Unassembled WGS sequence"/>
</dbReference>
<proteinExistence type="predicted"/>
<evidence type="ECO:0000256" key="4">
    <source>
        <dbReference type="ARBA" id="ARBA00023012"/>
    </source>
</evidence>
<evidence type="ECO:0000313" key="11">
    <source>
        <dbReference type="EMBL" id="MBW7476313.1"/>
    </source>
</evidence>
<dbReference type="Pfam" id="PF00072">
    <property type="entry name" value="Response_reg"/>
    <property type="match status" value="1"/>
</dbReference>
<evidence type="ECO:0000313" key="12">
    <source>
        <dbReference type="Proteomes" id="UP000812277"/>
    </source>
</evidence>
<gene>
    <name evidence="11" type="ORF">K0T92_16390</name>
</gene>
<dbReference type="InterPro" id="IPR041522">
    <property type="entry name" value="CdaR_GGDEF"/>
</dbReference>
<feature type="domain" description="HTH araC/xylS-type" evidence="9">
    <location>
        <begin position="426"/>
        <end position="523"/>
    </location>
</feature>
<dbReference type="InterPro" id="IPR011006">
    <property type="entry name" value="CheY-like_superfamily"/>
</dbReference>
<evidence type="ECO:0000256" key="8">
    <source>
        <dbReference type="PROSITE-ProRule" id="PRU00169"/>
    </source>
</evidence>
<dbReference type="SUPFAM" id="SSF52172">
    <property type="entry name" value="CheY-like"/>
    <property type="match status" value="1"/>
</dbReference>
<reference evidence="11 12" key="1">
    <citation type="submission" date="2021-07" db="EMBL/GenBank/DDBJ databases">
        <title>Paenibacillus radiodurans sp. nov., isolated from the southeastern edge of Tengger Desert.</title>
        <authorList>
            <person name="Zhang G."/>
        </authorList>
    </citation>
    <scope>NUCLEOTIDE SEQUENCE [LARGE SCALE GENOMIC DNA]</scope>
    <source>
        <strain evidence="11 12">DT7-4</strain>
    </source>
</reference>
<evidence type="ECO:0000256" key="2">
    <source>
        <dbReference type="ARBA" id="ARBA00022490"/>
    </source>
</evidence>
<dbReference type="InterPro" id="IPR009057">
    <property type="entry name" value="Homeodomain-like_sf"/>
</dbReference>
<dbReference type="CDD" id="cd17536">
    <property type="entry name" value="REC_YesN-like"/>
    <property type="match status" value="1"/>
</dbReference>
<keyword evidence="12" id="KW-1185">Reference proteome</keyword>
<keyword evidence="5" id="KW-0805">Transcription regulation</keyword>
<dbReference type="InterPro" id="IPR020449">
    <property type="entry name" value="Tscrpt_reg_AraC-type_HTH"/>
</dbReference>
<dbReference type="PANTHER" id="PTHR42713:SF3">
    <property type="entry name" value="TRANSCRIPTIONAL REGULATORY PROTEIN HPTR"/>
    <property type="match status" value="1"/>
</dbReference>
<dbReference type="InterPro" id="IPR051552">
    <property type="entry name" value="HptR"/>
</dbReference>
<dbReference type="SMART" id="SM00342">
    <property type="entry name" value="HTH_ARAC"/>
    <property type="match status" value="1"/>
</dbReference>
<dbReference type="InterPro" id="IPR018062">
    <property type="entry name" value="HTH_AraC-typ_CS"/>
</dbReference>
<evidence type="ECO:0000256" key="5">
    <source>
        <dbReference type="ARBA" id="ARBA00023015"/>
    </source>
</evidence>
<evidence type="ECO:0000256" key="6">
    <source>
        <dbReference type="ARBA" id="ARBA00023125"/>
    </source>
</evidence>
<dbReference type="InterPro" id="IPR001789">
    <property type="entry name" value="Sig_transdc_resp-reg_receiver"/>
</dbReference>
<evidence type="ECO:0000256" key="3">
    <source>
        <dbReference type="ARBA" id="ARBA00022553"/>
    </source>
</evidence>
<comment type="caution">
    <text evidence="11">The sequence shown here is derived from an EMBL/GenBank/DDBJ whole genome shotgun (WGS) entry which is preliminary data.</text>
</comment>
<evidence type="ECO:0000256" key="1">
    <source>
        <dbReference type="ARBA" id="ARBA00004496"/>
    </source>
</evidence>
<dbReference type="Gene3D" id="1.10.10.60">
    <property type="entry name" value="Homeodomain-like"/>
    <property type="match status" value="2"/>
</dbReference>
<sequence length="525" mass="60920">MLSVFLADDEPAILRGLPMLVDWKQLGLQIVGEASNGDDLLQAIMEYDPDIVITDISMPGIDGIEVLKRLKELKKRTKVIFISAYRDFSYAKDALSYGAVDYLIKPVDRNKLESVLEQTVTDIQSVSRIMASSSKLRHYEDRHKRLELMDGLSKWLEHKQFPLNPEIIREIRGTRSDMLFTCMVAEIDHSLHPSGSWREGERKLLHYAMQNLTEELIKDAADGWILPEGDYVYLLIRHLPTAMIRNLAEHLRDHYRSVLKISVSMSVGSAVPLEELRRSCVEAEEGMALKFFLGAGSLVTPADKPDVPMHRGEDWKQLENQLLREFYSPHMDRFEELLEDWLEMVKKAAWGNRAYALQLSGSLLIHAIREHAADGEETKQAEAELARRLQSQETFHQMSVMIREDLERIRACLYQGNNGRESEQIRQIKAFIEENYREVDLETIAARFYINPYYFSVFFKKHTGQNFKQYVTNIRMNLAVKLLVHSDCLLYEIAEQVGYQNARQFSEMFKKNYGLLPNEYRQQFK</sequence>
<dbReference type="PROSITE" id="PS01124">
    <property type="entry name" value="HTH_ARAC_FAMILY_2"/>
    <property type="match status" value="1"/>
</dbReference>
<feature type="modified residue" description="4-aspartylphosphate" evidence="8">
    <location>
        <position position="55"/>
    </location>
</feature>
<keyword evidence="3 8" id="KW-0597">Phosphoprotein</keyword>
<keyword evidence="7" id="KW-0804">Transcription</keyword>
<dbReference type="Gene3D" id="3.40.50.2300">
    <property type="match status" value="1"/>
</dbReference>
<dbReference type="PRINTS" id="PR00032">
    <property type="entry name" value="HTHARAC"/>
</dbReference>
<dbReference type="EMBL" id="JAHZIJ010000012">
    <property type="protein sequence ID" value="MBW7476313.1"/>
    <property type="molecule type" value="Genomic_DNA"/>
</dbReference>
<name>A0ABS7D8Q1_9BACL</name>
<protein>
    <submittedName>
        <fullName evidence="11">Response regulator</fullName>
    </submittedName>
</protein>
<comment type="subcellular location">
    <subcellularLocation>
        <location evidence="1">Cytoplasm</location>
    </subcellularLocation>
</comment>